<keyword evidence="2" id="KW-1185">Reference proteome</keyword>
<reference evidence="1 2" key="1">
    <citation type="submission" date="2020-09" db="EMBL/GenBank/DDBJ databases">
        <authorList>
            <person name="Jameson E."/>
        </authorList>
    </citation>
    <scope>NUCLEOTIDE SEQUENCE [LARGE SCALE GENOMIC DNA]</scope>
</reference>
<protein>
    <submittedName>
        <fullName evidence="1">Uncharacterized protein</fullName>
    </submittedName>
</protein>
<name>A0A7R8MJW8_9CAUD</name>
<evidence type="ECO:0000313" key="1">
    <source>
        <dbReference type="EMBL" id="CAD5236306.1"/>
    </source>
</evidence>
<sequence length="121" mass="13332">MMTEQQLTSIQAEAIVPVVVLKLRYIELPPEEGENVWSVVARSDRCTDELLKRTMPKIGFQPDTTGARDYLTLTADAFEGGICTLMPGDFVVIHSNGSYNFIVGKGLTASIQLDRLTLTVN</sequence>
<gene>
    <name evidence="1" type="ORF">LLCLJKAH_00317</name>
</gene>
<dbReference type="Proteomes" id="UP000596247">
    <property type="component" value="Chromosome"/>
</dbReference>
<dbReference type="EMBL" id="LR881104">
    <property type="protein sequence ID" value="CAD5236306.1"/>
    <property type="molecule type" value="Genomic_DNA"/>
</dbReference>
<proteinExistence type="predicted"/>
<accession>A0A7R8MJW8</accession>
<organism evidence="1 2">
    <name type="scientific">Klebsiella phage vB_KvM-Eowyn</name>
    <dbReference type="NCBI Taxonomy" id="2762819"/>
    <lineage>
        <taxon>Viruses</taxon>
        <taxon>Duplodnaviria</taxon>
        <taxon>Heunggongvirae</taxon>
        <taxon>Uroviricota</taxon>
        <taxon>Caudoviricetes</taxon>
        <taxon>Chimalliviridae</taxon>
        <taxon>Eowynvirus</taxon>
        <taxon>Eowynvirus eowyn</taxon>
    </lineage>
</organism>
<evidence type="ECO:0000313" key="2">
    <source>
        <dbReference type="Proteomes" id="UP000596247"/>
    </source>
</evidence>